<evidence type="ECO:0000313" key="2">
    <source>
        <dbReference type="EMBL" id="TXR54044.1"/>
    </source>
</evidence>
<organism evidence="2 3">
    <name type="scientific">Reinekea thalattae</name>
    <dbReference type="NCBI Taxonomy" id="2593301"/>
    <lineage>
        <taxon>Bacteria</taxon>
        <taxon>Pseudomonadati</taxon>
        <taxon>Pseudomonadota</taxon>
        <taxon>Gammaproteobacteria</taxon>
        <taxon>Oceanospirillales</taxon>
        <taxon>Saccharospirillaceae</taxon>
        <taxon>Reinekea</taxon>
    </lineage>
</organism>
<name>A0A5C8Z9I6_9GAMM</name>
<evidence type="ECO:0000313" key="3">
    <source>
        <dbReference type="Proteomes" id="UP000321764"/>
    </source>
</evidence>
<proteinExistence type="predicted"/>
<evidence type="ECO:0000256" key="1">
    <source>
        <dbReference type="SAM" id="Phobius"/>
    </source>
</evidence>
<keyword evidence="1" id="KW-0472">Membrane</keyword>
<sequence length="415" mass="46367">MELLQSFTALTWVIMAVVAALLIYFHGPVYSSHTANYAPSILTSVGIFGTFLGVALGLSEFDTTSIEDSVPHLLDGLKTAFWTSIAGLLGALSIKFRYAVASMRMRAHRESKMTATIDDLAWHLDRIATAVVDKDAENNWYQWAKASSDAQSEQHRQLIDALQGYQEQMTKANQEALEKAISNVMREFNTRIEEQYGDNFTKLNDSVGLMLKWQEQHKAQVESLIDANERSAESAKVATNAFERLIKQTSSFSNVAEDMETLLNALQSQSENLREYLSTFSSLIVDAQDGLPQIEERILMLTSGLQKVVEQQSQQMLTLVEQASEGIRDTSQKVSSLLIEGTQTSQKAVSEQLAQLFEQNNTQLSKLEEGMEAELKKALMTFGYQLTSLSEKFVNDYMPLTDRLQALVAMAEAKK</sequence>
<dbReference type="Proteomes" id="UP000321764">
    <property type="component" value="Unassembled WGS sequence"/>
</dbReference>
<dbReference type="RefSeq" id="WP_147713443.1">
    <property type="nucleotide sequence ID" value="NZ_VKAD01000001.1"/>
</dbReference>
<comment type="caution">
    <text evidence="2">The sequence shown here is derived from an EMBL/GenBank/DDBJ whole genome shotgun (WGS) entry which is preliminary data.</text>
</comment>
<dbReference type="OrthoDB" id="9798009at2"/>
<reference evidence="2 3" key="1">
    <citation type="submission" date="2019-07" db="EMBL/GenBank/DDBJ databases">
        <title>Reinekea sp. strain SSH23 genome sequencing and assembly.</title>
        <authorList>
            <person name="Kim I."/>
        </authorList>
    </citation>
    <scope>NUCLEOTIDE SEQUENCE [LARGE SCALE GENOMIC DNA]</scope>
    <source>
        <strain evidence="2 3">SSH23</strain>
    </source>
</reference>
<dbReference type="AlphaFoldDB" id="A0A5C8Z9I6"/>
<feature type="transmembrane region" description="Helical" evidence="1">
    <location>
        <begin position="6"/>
        <end position="25"/>
    </location>
</feature>
<accession>A0A5C8Z9I6</accession>
<dbReference type="EMBL" id="VKAD01000001">
    <property type="protein sequence ID" value="TXR54044.1"/>
    <property type="molecule type" value="Genomic_DNA"/>
</dbReference>
<feature type="transmembrane region" description="Helical" evidence="1">
    <location>
        <begin position="79"/>
        <end position="100"/>
    </location>
</feature>
<gene>
    <name evidence="2" type="ORF">FME95_05755</name>
</gene>
<keyword evidence="1" id="KW-1133">Transmembrane helix</keyword>
<keyword evidence="1" id="KW-0812">Transmembrane</keyword>
<evidence type="ECO:0008006" key="4">
    <source>
        <dbReference type="Google" id="ProtNLM"/>
    </source>
</evidence>
<feature type="transmembrane region" description="Helical" evidence="1">
    <location>
        <begin position="37"/>
        <end position="59"/>
    </location>
</feature>
<keyword evidence="3" id="KW-1185">Reference proteome</keyword>
<protein>
    <recommendedName>
        <fullName evidence="4">MotA/TolQ/ExbB proton channel domain-containing protein</fullName>
    </recommendedName>
</protein>